<evidence type="ECO:0000313" key="2">
    <source>
        <dbReference type="EMBL" id="KAJ0206479.1"/>
    </source>
</evidence>
<protein>
    <recommendedName>
        <fullName evidence="1">MULE transposase domain-containing protein</fullName>
    </recommendedName>
</protein>
<comment type="caution">
    <text evidence="2">The sequence shown here is derived from an EMBL/GenBank/DDBJ whole genome shotgun (WGS) entry which is preliminary data.</text>
</comment>
<name>A0A9R1XDN6_LACSA</name>
<dbReference type="EMBL" id="NBSK02000005">
    <property type="protein sequence ID" value="KAJ0206479.1"/>
    <property type="molecule type" value="Genomic_DNA"/>
</dbReference>
<sequence>MNFILMGYYCGRVRQLKYIWLKILMPIVIRNQHHNVKRTNYVDVNLGSDGNESIMGKIFDTPHDAYIRFIMNMIFYMCWAYKHKTTNEAYRKMYVCNKQWFKRSNANSLYRNAKKRRKHGKWFVDMFNDTRNHDLSITPTKVMKHLFYVKFHRSLSCKSLLVELDQLGLKSSQIKKKRRRELRIGYKQMLQISRGKHGKRFVDMFNDTRNHDLSITPTKVMKHRFYVKFHRSLSCKFLLVELDQLGLKSSQIKKLPIKIDATSKQCVDILSKEQRQYKSKEFYGLIKHFQDKPLVDHYLRTGLLEMFFWIDGRSSNAYTKFRDVFAVTYKMNKFKMSFSPFVGCVFNKYRYAIITDQDKAIDNTVKKMFPNTRHRYYAWHINKHDLETKNQHKNQFNP</sequence>
<dbReference type="PANTHER" id="PTHR47718">
    <property type="entry name" value="OS01G0519700 PROTEIN"/>
    <property type="match status" value="1"/>
</dbReference>
<dbReference type="Proteomes" id="UP000235145">
    <property type="component" value="Unassembled WGS sequence"/>
</dbReference>
<dbReference type="PANTHER" id="PTHR47718:SF7">
    <property type="entry name" value="PROTEIN FAR1-RELATED SEQUENCE"/>
    <property type="match status" value="1"/>
</dbReference>
<evidence type="ECO:0000259" key="1">
    <source>
        <dbReference type="Pfam" id="PF10551"/>
    </source>
</evidence>
<reference evidence="2 3" key="1">
    <citation type="journal article" date="2017" name="Nat. Commun.">
        <title>Genome assembly with in vitro proximity ligation data and whole-genome triplication in lettuce.</title>
        <authorList>
            <person name="Reyes-Chin-Wo S."/>
            <person name="Wang Z."/>
            <person name="Yang X."/>
            <person name="Kozik A."/>
            <person name="Arikit S."/>
            <person name="Song C."/>
            <person name="Xia L."/>
            <person name="Froenicke L."/>
            <person name="Lavelle D.O."/>
            <person name="Truco M.J."/>
            <person name="Xia R."/>
            <person name="Zhu S."/>
            <person name="Xu C."/>
            <person name="Xu H."/>
            <person name="Xu X."/>
            <person name="Cox K."/>
            <person name="Korf I."/>
            <person name="Meyers B.C."/>
            <person name="Michelmore R.W."/>
        </authorList>
    </citation>
    <scope>NUCLEOTIDE SEQUENCE [LARGE SCALE GENOMIC DNA]</scope>
    <source>
        <strain evidence="3">cv. Salinas</strain>
        <tissue evidence="2">Seedlings</tissue>
    </source>
</reference>
<accession>A0A9R1XDN6</accession>
<keyword evidence="3" id="KW-1185">Reference proteome</keyword>
<dbReference type="InterPro" id="IPR018289">
    <property type="entry name" value="MULE_transposase_dom"/>
</dbReference>
<feature type="domain" description="MULE transposase" evidence="1">
    <location>
        <begin position="351"/>
        <end position="383"/>
    </location>
</feature>
<organism evidence="2 3">
    <name type="scientific">Lactuca sativa</name>
    <name type="common">Garden lettuce</name>
    <dbReference type="NCBI Taxonomy" id="4236"/>
    <lineage>
        <taxon>Eukaryota</taxon>
        <taxon>Viridiplantae</taxon>
        <taxon>Streptophyta</taxon>
        <taxon>Embryophyta</taxon>
        <taxon>Tracheophyta</taxon>
        <taxon>Spermatophyta</taxon>
        <taxon>Magnoliopsida</taxon>
        <taxon>eudicotyledons</taxon>
        <taxon>Gunneridae</taxon>
        <taxon>Pentapetalae</taxon>
        <taxon>asterids</taxon>
        <taxon>campanulids</taxon>
        <taxon>Asterales</taxon>
        <taxon>Asteraceae</taxon>
        <taxon>Cichorioideae</taxon>
        <taxon>Cichorieae</taxon>
        <taxon>Lactucinae</taxon>
        <taxon>Lactuca</taxon>
    </lineage>
</organism>
<evidence type="ECO:0000313" key="3">
    <source>
        <dbReference type="Proteomes" id="UP000235145"/>
    </source>
</evidence>
<dbReference type="Pfam" id="PF10551">
    <property type="entry name" value="MULE"/>
    <property type="match status" value="1"/>
</dbReference>
<gene>
    <name evidence="2" type="ORF">LSAT_V11C500273740</name>
</gene>
<proteinExistence type="predicted"/>
<dbReference type="AlphaFoldDB" id="A0A9R1XDN6"/>